<proteinExistence type="predicted"/>
<dbReference type="EMBL" id="CP080034">
    <property type="protein sequence ID" value="QYC12344.1"/>
    <property type="molecule type" value="Genomic_DNA"/>
</dbReference>
<dbReference type="GeneID" id="94373874"/>
<sequence length="67" mass="7160">MNLTNPASECVQQGLVALLQKGAMPQFADEDVQWVVSGWLGVPGEKDNQNRTVPLQDEVAAVRAPAA</sequence>
<protein>
    <submittedName>
        <fullName evidence="1">Uncharacterized protein</fullName>
    </submittedName>
</protein>
<reference evidence="1 2" key="1">
    <citation type="submission" date="2021-07" db="EMBL/GenBank/DDBJ databases">
        <title>Isolation and characterization of bacteria from a gold mining with a capacity of golden bioaccumulation.</title>
        <authorList>
            <person name="Yang X.J."/>
        </authorList>
    </citation>
    <scope>NUCLEOTIDE SEQUENCE [LARGE SCALE GENOMIC DNA]</scope>
    <source>
        <strain evidence="1 2">Au29</strain>
    </source>
</reference>
<evidence type="ECO:0000313" key="1">
    <source>
        <dbReference type="EMBL" id="QYC12344.1"/>
    </source>
</evidence>
<name>A0ABX8TRD7_9CAUL</name>
<dbReference type="Proteomes" id="UP000824334">
    <property type="component" value="Chromosome"/>
</dbReference>
<keyword evidence="2" id="KW-1185">Reference proteome</keyword>
<evidence type="ECO:0000313" key="2">
    <source>
        <dbReference type="Proteomes" id="UP000824334"/>
    </source>
</evidence>
<accession>A0ABX8TRD7</accession>
<gene>
    <name evidence="1" type="ORF">KWG56_01260</name>
</gene>
<organism evidence="1 2">
    <name type="scientific">Brevundimonas nasdae</name>
    <dbReference type="NCBI Taxonomy" id="172043"/>
    <lineage>
        <taxon>Bacteria</taxon>
        <taxon>Pseudomonadati</taxon>
        <taxon>Pseudomonadota</taxon>
        <taxon>Alphaproteobacteria</taxon>
        <taxon>Caulobacterales</taxon>
        <taxon>Caulobacteraceae</taxon>
        <taxon>Brevundimonas</taxon>
    </lineage>
</organism>
<dbReference type="RefSeq" id="WP_219355416.1">
    <property type="nucleotide sequence ID" value="NZ_CP080034.1"/>
</dbReference>